<protein>
    <submittedName>
        <fullName evidence="3">BT4734/BF3469 family protein</fullName>
    </submittedName>
</protein>
<dbReference type="InterPro" id="IPR025048">
    <property type="entry name" value="DUF3987"/>
</dbReference>
<dbReference type="Pfam" id="PF08800">
    <property type="entry name" value="BT4734-like_N"/>
    <property type="match status" value="1"/>
</dbReference>
<reference evidence="3 4" key="1">
    <citation type="submission" date="2024-02" db="EMBL/GenBank/DDBJ databases">
        <title>Whole genome sequencing of Parabacteroides sp. AD58.</title>
        <authorList>
            <person name="Chaplin A.V."/>
            <person name="Pikina A.P."/>
            <person name="Sokolova S.R."/>
            <person name="Korostin D.O."/>
            <person name="Efimov B.A."/>
        </authorList>
    </citation>
    <scope>NUCLEOTIDE SEQUENCE [LARGE SCALE GENOMIC DNA]</scope>
    <source>
        <strain evidence="3 4">AD58</strain>
    </source>
</reference>
<name>A0ABZ2IPD2_9BACT</name>
<organism evidence="3 4">
    <name type="scientific">Parabacteroides absconsus</name>
    <dbReference type="NCBI Taxonomy" id="2951805"/>
    <lineage>
        <taxon>Bacteria</taxon>
        <taxon>Pseudomonadati</taxon>
        <taxon>Bacteroidota</taxon>
        <taxon>Bacteroidia</taxon>
        <taxon>Bacteroidales</taxon>
        <taxon>Tannerellaceae</taxon>
        <taxon>Parabacteroides</taxon>
    </lineage>
</organism>
<evidence type="ECO:0000256" key="1">
    <source>
        <dbReference type="SAM" id="MobiDB-lite"/>
    </source>
</evidence>
<feature type="domain" description="BT4734-like N-terminal" evidence="2">
    <location>
        <begin position="68"/>
        <end position="188"/>
    </location>
</feature>
<dbReference type="Proteomes" id="UP001320603">
    <property type="component" value="Chromosome"/>
</dbReference>
<accession>A0ABZ2IPD2</accession>
<evidence type="ECO:0000313" key="3">
    <source>
        <dbReference type="EMBL" id="WWV67849.1"/>
    </source>
</evidence>
<dbReference type="RefSeq" id="WP_251968553.1">
    <property type="nucleotide sequence ID" value="NZ_CP146284.1"/>
</dbReference>
<dbReference type="Pfam" id="PF13148">
    <property type="entry name" value="DUF3987"/>
    <property type="match status" value="1"/>
</dbReference>
<feature type="region of interest" description="Disordered" evidence="1">
    <location>
        <begin position="795"/>
        <end position="822"/>
    </location>
</feature>
<keyword evidence="4" id="KW-1185">Reference proteome</keyword>
<dbReference type="InterPro" id="IPR014907">
    <property type="entry name" value="BT4734-like_N"/>
</dbReference>
<sequence length="833" mass="95658">MYNLFIERIKVSFFESVKSSQNSTHTLQGIANFIGNKKQTKKSELLKERTEKIRQYLAEQNEQKAKELKIKLPCVTFSACFSGARRSTCDHEETGLIFIDFDHLTDEEMKSVLEKVKQISYVVMAWKSVSGNGLHLVVLLPETGKFAQYYPLAWQCMKKDFSMAASKMDESCKDIARCSFLNYDPNVYTNWKAQPMPISLPNSCADEESEGIDANEIMNFESFFNKTGMETDNLKKYLDKVESSRPMVKGERHKNLLQIVPFLNKKGFDKQEVIDELLTRYASPDFPRDEIVNIVEYVYKENASEYGINKKKSFEPKSQKRQKGQIEVDETEILNDFHSDMPDIKSFKSALPGLIRSFMDEKQKEDIQWALLMSLISAYGGMAMNTVFQSDKIRHPLMSVIWTGESGAGKGQLHLVQKVVALHEALVQDIEKKKTRKMGPAREELPSTRKKNPMCKTERLKVKKMASEKNARNIEEDEMKHLIVSSHTSESQLTFRCQQNNPYTTFYFTEEIGNMSNNREQKYGISSSCWREALEGGRLSTDYRYSEFVCVDEVRIIANIAGTKSAVQKFIDNQEDGLFARFIYVLITDDFTYKRLADIYCPDTSFWEQMGTSIADYTRYCLRMHTQVLFDEECMKVLEDVLENLNKICALLNNPALRSYVHRMRNFAMSMCTTLTMLSAFENQVSAEDTTREQPLEISCSLETAKLVASWLPYIFYSACQIILTLPKGRILGLEETDLTTQQIYKSLPDEFATSMMMKKAEELGMIQKTAQRRLKNWVNSRVVTKLRHGVYQKNYQKDEQGSEQSLIPAEPQPDGNATSTALAPICNSTIFD</sequence>
<gene>
    <name evidence="3" type="ORF">NEE14_007850</name>
</gene>
<evidence type="ECO:0000313" key="4">
    <source>
        <dbReference type="Proteomes" id="UP001320603"/>
    </source>
</evidence>
<proteinExistence type="predicted"/>
<evidence type="ECO:0000259" key="2">
    <source>
        <dbReference type="Pfam" id="PF08800"/>
    </source>
</evidence>
<dbReference type="EMBL" id="CP146284">
    <property type="protein sequence ID" value="WWV67849.1"/>
    <property type="molecule type" value="Genomic_DNA"/>
</dbReference>